<protein>
    <submittedName>
        <fullName evidence="1">Uncharacterized protein</fullName>
    </submittedName>
</protein>
<evidence type="ECO:0000313" key="1">
    <source>
        <dbReference type="EMBL" id="KAG0571772.1"/>
    </source>
</evidence>
<dbReference type="AlphaFoldDB" id="A0A8T0HLV5"/>
<accession>A0A8T0HLV5</accession>
<dbReference type="Proteomes" id="UP000822688">
    <property type="component" value="Chromosome V"/>
</dbReference>
<gene>
    <name evidence="1" type="ORF">KC19_VG041000</name>
</gene>
<dbReference type="EMBL" id="CM026426">
    <property type="protein sequence ID" value="KAG0571771.1"/>
    <property type="molecule type" value="Genomic_DNA"/>
</dbReference>
<evidence type="ECO:0000313" key="2">
    <source>
        <dbReference type="Proteomes" id="UP000822688"/>
    </source>
</evidence>
<sequence length="64" mass="7892">MTPLRPSIMNRRLTLPSMRNLQNEDKEYKDQRKILFKKQELYEQIKEKIRKVVSPKRHDILLQQ</sequence>
<dbReference type="EMBL" id="CM026426">
    <property type="protein sequence ID" value="KAG0571772.1"/>
    <property type="molecule type" value="Genomic_DNA"/>
</dbReference>
<name>A0A8T0HLV5_CERPU</name>
<keyword evidence="2" id="KW-1185">Reference proteome</keyword>
<proteinExistence type="predicted"/>
<organism evidence="1 2">
    <name type="scientific">Ceratodon purpureus</name>
    <name type="common">Fire moss</name>
    <name type="synonym">Dicranum purpureum</name>
    <dbReference type="NCBI Taxonomy" id="3225"/>
    <lineage>
        <taxon>Eukaryota</taxon>
        <taxon>Viridiplantae</taxon>
        <taxon>Streptophyta</taxon>
        <taxon>Embryophyta</taxon>
        <taxon>Bryophyta</taxon>
        <taxon>Bryophytina</taxon>
        <taxon>Bryopsida</taxon>
        <taxon>Dicranidae</taxon>
        <taxon>Pseudoditrichales</taxon>
        <taxon>Ditrichaceae</taxon>
        <taxon>Ceratodon</taxon>
    </lineage>
</organism>
<dbReference type="EMBL" id="CM026426">
    <property type="protein sequence ID" value="KAG0571770.1"/>
    <property type="molecule type" value="Genomic_DNA"/>
</dbReference>
<reference evidence="1" key="1">
    <citation type="submission" date="2020-06" db="EMBL/GenBank/DDBJ databases">
        <title>WGS assembly of Ceratodon purpureus strain R40.</title>
        <authorList>
            <person name="Carey S.B."/>
            <person name="Jenkins J."/>
            <person name="Shu S."/>
            <person name="Lovell J.T."/>
            <person name="Sreedasyam A."/>
            <person name="Maumus F."/>
            <person name="Tiley G.P."/>
            <person name="Fernandez-Pozo N."/>
            <person name="Barry K."/>
            <person name="Chen C."/>
            <person name="Wang M."/>
            <person name="Lipzen A."/>
            <person name="Daum C."/>
            <person name="Saski C.A."/>
            <person name="Payton A.C."/>
            <person name="Mcbreen J.C."/>
            <person name="Conrad R.E."/>
            <person name="Kollar L.M."/>
            <person name="Olsson S."/>
            <person name="Huttunen S."/>
            <person name="Landis J.B."/>
            <person name="Wickett N.J."/>
            <person name="Johnson M.G."/>
            <person name="Rensing S.A."/>
            <person name="Grimwood J."/>
            <person name="Schmutz J."/>
            <person name="Mcdaniel S.F."/>
        </authorList>
    </citation>
    <scope>NUCLEOTIDE SEQUENCE</scope>
    <source>
        <strain evidence="1">R40</strain>
    </source>
</reference>
<comment type="caution">
    <text evidence="1">The sequence shown here is derived from an EMBL/GenBank/DDBJ whole genome shotgun (WGS) entry which is preliminary data.</text>
</comment>
<dbReference type="EMBL" id="CM026426">
    <property type="protein sequence ID" value="KAG0571773.1"/>
    <property type="molecule type" value="Genomic_DNA"/>
</dbReference>